<sequence length="722" mass="75933">MSTSEPALLMTMSDIAALARVQRPVVSVWRTRSARTDTPFPAPVSRRRGQELFDAHQVGQWLTDTRRGNNPDASTDAAAHAAPAESAGSAQSSLSAVTALLALRSQLGTPLSTLSDADLLDAADEHDPDDTLFYREIDALGPARAALIGYVDALVEAAYGEGPAFEGLLADRFRLDLRDHSETALSSPALEVLALSASALAATQHGDALFVDAAGSAGDILLALAQADADHSDLTVLTPNDDGEAGRLLRRRLLVHGITRVGLEVAESGAFAVTGSAVHIAQLPPAGRAAMAPAEMLSAIDQIVLQMTNDQLGVVIAPSAVLNDAGLSRESEELRSALLRSGRVRAVVRLPVGLLTHKPQQAQALWLLGAAHVQVPLADRWTMVADLTATPLTAAVIDDLVSDLVASLGDRGTVRAHAFRFARFVLTRILLARRDWLVAGARPVASAPATQGAALAVRVDELLALLAPAPRPNPETDAAPGLSHLAHFSAHAPDPADHSAGGHMPGTPAVQTVEQLLAARHLRYIPGNRLAASDVTEGLAEGAGGSRRRGEGIRLIGPAEVLGVISLGQRRIDRLRFAADYPSGRVTEPGDVVFTTVPHPAAIVDREGTSVVLFPARILRISADDPNGLLSEVLAADITALPPGQRRWQRWPLRQVHHTQSRALTDALASLRLEQGRAHERLAHLDELAALLITGVTAGSVTVSLTAGPQISHAFAPSEGTN</sequence>
<evidence type="ECO:0000256" key="1">
    <source>
        <dbReference type="SAM" id="MobiDB-lite"/>
    </source>
</evidence>
<protein>
    <recommendedName>
        <fullName evidence="4">DNA methylase adenine-specific domain-containing protein</fullName>
    </recommendedName>
</protein>
<accession>A0ABY2JBU7</accession>
<dbReference type="EMBL" id="SOGO01000025">
    <property type="protein sequence ID" value="TFD02431.1"/>
    <property type="molecule type" value="Genomic_DNA"/>
</dbReference>
<dbReference type="RefSeq" id="WP_134373734.1">
    <property type="nucleotide sequence ID" value="NZ_SOGO01000025.1"/>
</dbReference>
<feature type="region of interest" description="Disordered" evidence="1">
    <location>
        <begin position="62"/>
        <end position="86"/>
    </location>
</feature>
<proteinExistence type="predicted"/>
<reference evidence="2 3" key="1">
    <citation type="submission" date="2019-03" db="EMBL/GenBank/DDBJ databases">
        <title>Genomics of glacier-inhabiting Cryobacterium strains.</title>
        <authorList>
            <person name="Liu Q."/>
            <person name="Xin Y.-H."/>
        </authorList>
    </citation>
    <scope>NUCLEOTIDE SEQUENCE [LARGE SCALE GENOMIC DNA]</scope>
    <source>
        <strain evidence="2 3">TMT2-16</strain>
    </source>
</reference>
<evidence type="ECO:0000313" key="3">
    <source>
        <dbReference type="Proteomes" id="UP000297851"/>
    </source>
</evidence>
<dbReference type="Proteomes" id="UP000297851">
    <property type="component" value="Unassembled WGS sequence"/>
</dbReference>
<name>A0ABY2JBU7_9MICO</name>
<gene>
    <name evidence="2" type="ORF">E3T25_08925</name>
</gene>
<comment type="caution">
    <text evidence="2">The sequence shown here is derived from an EMBL/GenBank/DDBJ whole genome shotgun (WGS) entry which is preliminary data.</text>
</comment>
<organism evidence="2 3">
    <name type="scientific">Cryobacterium sandaracinum</name>
    <dbReference type="NCBI Taxonomy" id="1259247"/>
    <lineage>
        <taxon>Bacteria</taxon>
        <taxon>Bacillati</taxon>
        <taxon>Actinomycetota</taxon>
        <taxon>Actinomycetes</taxon>
        <taxon>Micrococcales</taxon>
        <taxon>Microbacteriaceae</taxon>
        <taxon>Cryobacterium</taxon>
    </lineage>
</organism>
<feature type="compositionally biased region" description="Low complexity" evidence="1">
    <location>
        <begin position="73"/>
        <end position="86"/>
    </location>
</feature>
<feature type="region of interest" description="Disordered" evidence="1">
    <location>
        <begin position="488"/>
        <end position="507"/>
    </location>
</feature>
<evidence type="ECO:0008006" key="4">
    <source>
        <dbReference type="Google" id="ProtNLM"/>
    </source>
</evidence>
<evidence type="ECO:0000313" key="2">
    <source>
        <dbReference type="EMBL" id="TFD02431.1"/>
    </source>
</evidence>
<keyword evidence="3" id="KW-1185">Reference proteome</keyword>